<gene>
    <name evidence="1" type="ORF">FIBSPDRAFT_899768</name>
</gene>
<organism evidence="1 2">
    <name type="scientific">Athelia psychrophila</name>
    <dbReference type="NCBI Taxonomy" id="1759441"/>
    <lineage>
        <taxon>Eukaryota</taxon>
        <taxon>Fungi</taxon>
        <taxon>Dikarya</taxon>
        <taxon>Basidiomycota</taxon>
        <taxon>Agaricomycotina</taxon>
        <taxon>Agaricomycetes</taxon>
        <taxon>Agaricomycetidae</taxon>
        <taxon>Atheliales</taxon>
        <taxon>Atheliaceae</taxon>
        <taxon>Athelia</taxon>
    </lineage>
</organism>
<protein>
    <submittedName>
        <fullName evidence="1">Uncharacterized protein</fullName>
    </submittedName>
</protein>
<dbReference type="PANTHER" id="PTHR10039:SF16">
    <property type="entry name" value="GPI INOSITOL-DEACYLASE"/>
    <property type="match status" value="1"/>
</dbReference>
<dbReference type="STRING" id="436010.A0A165ZC81"/>
<dbReference type="AlphaFoldDB" id="A0A165ZC81"/>
<sequence>MANIAKWKNIERQRIKPIILPCSGGMFRWVELQLYDVSKCSSKKDLYEQLDSLPQGLDETYARIFKRSKKPDVLLKLLQWLAFSQLVAAVDLSRADGPVYDPDMRYEDPAEVLNLCYGLVTGFEARATQDQRAAFTLCNHSNVPGTSAAFGQAEHFSLVEEHPEFQKSHPLRSLFPLSDYAAAYWVSHFHSASADATGSPRRRKGDTSR</sequence>
<evidence type="ECO:0000313" key="1">
    <source>
        <dbReference type="EMBL" id="KZP10433.1"/>
    </source>
</evidence>
<dbReference type="OrthoDB" id="7464126at2759"/>
<evidence type="ECO:0000313" key="2">
    <source>
        <dbReference type="Proteomes" id="UP000076532"/>
    </source>
</evidence>
<dbReference type="Proteomes" id="UP000076532">
    <property type="component" value="Unassembled WGS sequence"/>
</dbReference>
<dbReference type="EMBL" id="KV417680">
    <property type="protein sequence ID" value="KZP10433.1"/>
    <property type="molecule type" value="Genomic_DNA"/>
</dbReference>
<keyword evidence="2" id="KW-1185">Reference proteome</keyword>
<name>A0A165ZC81_9AGAM</name>
<accession>A0A165ZC81</accession>
<proteinExistence type="predicted"/>
<reference evidence="1 2" key="1">
    <citation type="journal article" date="2016" name="Mol. Biol. Evol.">
        <title>Comparative Genomics of Early-Diverging Mushroom-Forming Fungi Provides Insights into the Origins of Lignocellulose Decay Capabilities.</title>
        <authorList>
            <person name="Nagy L.G."/>
            <person name="Riley R."/>
            <person name="Tritt A."/>
            <person name="Adam C."/>
            <person name="Daum C."/>
            <person name="Floudas D."/>
            <person name="Sun H."/>
            <person name="Yadav J.S."/>
            <person name="Pangilinan J."/>
            <person name="Larsson K.H."/>
            <person name="Matsuura K."/>
            <person name="Barry K."/>
            <person name="Labutti K."/>
            <person name="Kuo R."/>
            <person name="Ohm R.A."/>
            <person name="Bhattacharya S.S."/>
            <person name="Shirouzu T."/>
            <person name="Yoshinaga Y."/>
            <person name="Martin F.M."/>
            <person name="Grigoriev I.V."/>
            <person name="Hibbett D.S."/>
        </authorList>
    </citation>
    <scope>NUCLEOTIDE SEQUENCE [LARGE SCALE GENOMIC DNA]</scope>
    <source>
        <strain evidence="1 2">CBS 109695</strain>
    </source>
</reference>
<dbReference type="PANTHER" id="PTHR10039">
    <property type="entry name" value="AMELOGENIN"/>
    <property type="match status" value="1"/>
</dbReference>